<dbReference type="EMBL" id="KQ947434">
    <property type="protein sequence ID" value="KUJ08753.1"/>
    <property type="molecule type" value="Genomic_DNA"/>
</dbReference>
<protein>
    <recommendedName>
        <fullName evidence="1">F-box domain-containing protein</fullName>
    </recommendedName>
</protein>
<dbReference type="Pfam" id="PF12937">
    <property type="entry name" value="F-box-like"/>
    <property type="match status" value="1"/>
</dbReference>
<keyword evidence="3" id="KW-1185">Reference proteome</keyword>
<organism evidence="2 3">
    <name type="scientific">Mollisia scopiformis</name>
    <name type="common">Conifer needle endophyte fungus</name>
    <name type="synonym">Phialocephala scopiformis</name>
    <dbReference type="NCBI Taxonomy" id="149040"/>
    <lineage>
        <taxon>Eukaryota</taxon>
        <taxon>Fungi</taxon>
        <taxon>Dikarya</taxon>
        <taxon>Ascomycota</taxon>
        <taxon>Pezizomycotina</taxon>
        <taxon>Leotiomycetes</taxon>
        <taxon>Helotiales</taxon>
        <taxon>Mollisiaceae</taxon>
        <taxon>Mollisia</taxon>
    </lineage>
</organism>
<feature type="domain" description="F-box" evidence="1">
    <location>
        <begin position="1"/>
        <end position="48"/>
    </location>
</feature>
<evidence type="ECO:0000313" key="3">
    <source>
        <dbReference type="Proteomes" id="UP000070700"/>
    </source>
</evidence>
<dbReference type="OrthoDB" id="3540523at2759"/>
<dbReference type="Proteomes" id="UP000070700">
    <property type="component" value="Unassembled WGS sequence"/>
</dbReference>
<dbReference type="InterPro" id="IPR032675">
    <property type="entry name" value="LRR_dom_sf"/>
</dbReference>
<dbReference type="Gene3D" id="3.80.10.10">
    <property type="entry name" value="Ribonuclease Inhibitor"/>
    <property type="match status" value="1"/>
</dbReference>
<dbReference type="PROSITE" id="PS50181">
    <property type="entry name" value="FBOX"/>
    <property type="match status" value="1"/>
</dbReference>
<proteinExistence type="predicted"/>
<accession>A0A132B929</accession>
<gene>
    <name evidence="2" type="ORF">LY89DRAFT_690769</name>
</gene>
<dbReference type="InterPro" id="IPR001810">
    <property type="entry name" value="F-box_dom"/>
</dbReference>
<dbReference type="SUPFAM" id="SSF81383">
    <property type="entry name" value="F-box domain"/>
    <property type="match status" value="1"/>
</dbReference>
<dbReference type="AlphaFoldDB" id="A0A132B929"/>
<reference evidence="2 3" key="1">
    <citation type="submission" date="2015-10" db="EMBL/GenBank/DDBJ databases">
        <title>Full genome of DAOMC 229536 Phialocephala scopiformis, a fungal endophyte of spruce producing the potent anti-insectan compound rugulosin.</title>
        <authorList>
            <consortium name="DOE Joint Genome Institute"/>
            <person name="Walker A.K."/>
            <person name="Frasz S.L."/>
            <person name="Seifert K.A."/>
            <person name="Miller J.D."/>
            <person name="Mondo S.J."/>
            <person name="Labutti K."/>
            <person name="Lipzen A."/>
            <person name="Dockter R."/>
            <person name="Kennedy M."/>
            <person name="Grigoriev I.V."/>
            <person name="Spatafora J.W."/>
        </authorList>
    </citation>
    <scope>NUCLEOTIDE SEQUENCE [LARGE SCALE GENOMIC DNA]</scope>
    <source>
        <strain evidence="2 3">CBS 120377</strain>
    </source>
</reference>
<dbReference type="GeneID" id="28825889"/>
<dbReference type="InterPro" id="IPR036047">
    <property type="entry name" value="F-box-like_dom_sf"/>
</dbReference>
<dbReference type="RefSeq" id="XP_018063108.1">
    <property type="nucleotide sequence ID" value="XM_018216163.1"/>
</dbReference>
<evidence type="ECO:0000313" key="2">
    <source>
        <dbReference type="EMBL" id="KUJ08753.1"/>
    </source>
</evidence>
<evidence type="ECO:0000259" key="1">
    <source>
        <dbReference type="PROSITE" id="PS50181"/>
    </source>
</evidence>
<name>A0A132B929_MOLSC</name>
<dbReference type="KEGG" id="psco:LY89DRAFT_690769"/>
<dbReference type="InParanoid" id="A0A132B929"/>
<sequence length="584" mass="65779">MADLTSLPTEILRNIMSYVDKDIRHLLNCTLATRKLSEVAQPQLYKNIYLTYHNRNKKDNAKTAQRQARLLRSLAENPKLGALVRTFKTPQSPKYERPQQLASDVDESVFISAAKNMINLTKAKLTPSPISDYILANLQSYPRLTDLEISGFKPEEHIWALAPTSLTSLKWQVPFDWEDDAHPFSTAKFLLNVTEATCPNLRALDVTVRDSGKSLVFSKVDAGGAQIYHAPASPKSGLPQLRHFGFHYQDNRSPVTTKESLLSVFKTYHTSLTSVSVPVDCEYYNRTTLDYLLKIGSILPSLTSLALTEAHSIYFRGPDPNDKLSGSDFYEALTSGFVELGIELERFSAPCIGTPFSERLGRAFGAWKNLHFLQVGDIANGHAPFQEGGRLLDFANYAPQILAFITALPPKLLSLYIEINGRELTIEDDDDFSSIDSLGPEAFSTLRHLHPLDIHAWIYNADGDLIDIPEKGMFWRRLPSRETPCSIEGCTTKQLSTSRMDAIYQHRDLAVSHRVEVLEAKPGKLFEGIDAEEAWCGGLVRKPPAKRRGTQRGWQGEKGVDFSWPFYEGRISAYPMFRTRFWNL</sequence>